<keyword evidence="2" id="KW-1185">Reference proteome</keyword>
<evidence type="ECO:0000313" key="2">
    <source>
        <dbReference type="Proteomes" id="UP000277928"/>
    </source>
</evidence>
<dbReference type="EMBL" id="UYRX01001463">
    <property type="protein sequence ID" value="VDM91328.1"/>
    <property type="molecule type" value="Genomic_DNA"/>
</dbReference>
<reference evidence="1 2" key="1">
    <citation type="submission" date="2018-08" db="EMBL/GenBank/DDBJ databases">
        <authorList>
            <person name="Laetsch R D."/>
            <person name="Stevens L."/>
            <person name="Kumar S."/>
            <person name="Blaxter L. M."/>
        </authorList>
    </citation>
    <scope>NUCLEOTIDE SEQUENCE [LARGE SCALE GENOMIC DNA]</scope>
</reference>
<sequence>ENEESSSKSEDSWDEENLEEMEVLAALNSFRNETTDPCVDIFNFIRHENLIRTVMRQAWRMQRLKRNLYELEQKMNYLVAHYVAEKCCAYQNGECSECDSGCHTDRSNRSSSSNNSRIKLFVTKRRDDDETNELTIASQRELPAGVDQDLSTAYYTEENSELNSDQITVKLSNELGKLSSTGRNTYSDKSSTLTLTSARNAQTANDFSSPTDHKVINL</sequence>
<organism evidence="1 2">
    <name type="scientific">Litomosoides sigmodontis</name>
    <name type="common">Filarial nematode worm</name>
    <dbReference type="NCBI Taxonomy" id="42156"/>
    <lineage>
        <taxon>Eukaryota</taxon>
        <taxon>Metazoa</taxon>
        <taxon>Ecdysozoa</taxon>
        <taxon>Nematoda</taxon>
        <taxon>Chromadorea</taxon>
        <taxon>Rhabditida</taxon>
        <taxon>Spirurina</taxon>
        <taxon>Spiruromorpha</taxon>
        <taxon>Filarioidea</taxon>
        <taxon>Onchocercidae</taxon>
        <taxon>Litomosoides</taxon>
    </lineage>
</organism>
<accession>A0A3P7LUX9</accession>
<dbReference type="AlphaFoldDB" id="A0A3P7LUX9"/>
<proteinExistence type="predicted"/>
<dbReference type="OrthoDB" id="5856693at2759"/>
<feature type="non-terminal residue" evidence="1">
    <location>
        <position position="1"/>
    </location>
</feature>
<name>A0A3P7LUX9_LITSI</name>
<gene>
    <name evidence="1" type="ORF">NLS_LOCUS9261</name>
</gene>
<evidence type="ECO:0000313" key="1">
    <source>
        <dbReference type="EMBL" id="VDM91328.1"/>
    </source>
</evidence>
<protein>
    <submittedName>
        <fullName evidence="1">Uncharacterized protein</fullName>
    </submittedName>
</protein>
<dbReference type="Proteomes" id="UP000277928">
    <property type="component" value="Unassembled WGS sequence"/>
</dbReference>